<evidence type="ECO:0000313" key="3">
    <source>
        <dbReference type="Proteomes" id="UP000014071"/>
    </source>
</evidence>
<feature type="region of interest" description="Disordered" evidence="1">
    <location>
        <begin position="1"/>
        <end position="34"/>
    </location>
</feature>
<dbReference type="EMBL" id="DF238824">
    <property type="protein sequence ID" value="GAC99159.1"/>
    <property type="molecule type" value="Genomic_DNA"/>
</dbReference>
<gene>
    <name evidence="2" type="ORF">PHSY_006758</name>
</gene>
<name>R9PCR9_PSEHS</name>
<accession>R9PCR9</accession>
<protein>
    <submittedName>
        <fullName evidence="2">Uncharacterized protein</fullName>
    </submittedName>
</protein>
<feature type="region of interest" description="Disordered" evidence="1">
    <location>
        <begin position="64"/>
        <end position="83"/>
    </location>
</feature>
<reference evidence="3" key="1">
    <citation type="journal article" date="2013" name="Genome Announc.">
        <title>Draft genome sequence of the basidiomycetous yeast-like fungus Pseudozyma hubeiensis SY62, which produces an abundant amount of the biosurfactant mannosylerythritol lipids.</title>
        <authorList>
            <person name="Konishi M."/>
            <person name="Hatada Y."/>
            <person name="Horiuchi J."/>
        </authorList>
    </citation>
    <scope>NUCLEOTIDE SEQUENCE [LARGE SCALE GENOMIC DNA]</scope>
    <source>
        <strain evidence="3">SY62</strain>
    </source>
</reference>
<dbReference type="Proteomes" id="UP000014071">
    <property type="component" value="Unassembled WGS sequence"/>
</dbReference>
<sequence>MSRRHQSQVRGDEAVSVSNQASKTSSSSADPRQLSSVVSLIWKRNAQIGNEALRCQLPRMCTSSTISAGHGAADGSIAGRSVD</sequence>
<feature type="compositionally biased region" description="Low complexity" evidence="1">
    <location>
        <begin position="16"/>
        <end position="28"/>
    </location>
</feature>
<organism evidence="2 3">
    <name type="scientific">Pseudozyma hubeiensis (strain SY62)</name>
    <name type="common">Yeast</name>
    <dbReference type="NCBI Taxonomy" id="1305764"/>
    <lineage>
        <taxon>Eukaryota</taxon>
        <taxon>Fungi</taxon>
        <taxon>Dikarya</taxon>
        <taxon>Basidiomycota</taxon>
        <taxon>Ustilaginomycotina</taxon>
        <taxon>Ustilaginomycetes</taxon>
        <taxon>Ustilaginales</taxon>
        <taxon>Ustilaginaceae</taxon>
        <taxon>Pseudozyma</taxon>
    </lineage>
</organism>
<dbReference type="AlphaFoldDB" id="R9PCR9"/>
<keyword evidence="3" id="KW-1185">Reference proteome</keyword>
<dbReference type="RefSeq" id="XP_012192746.1">
    <property type="nucleotide sequence ID" value="XM_012337356.1"/>
</dbReference>
<evidence type="ECO:0000256" key="1">
    <source>
        <dbReference type="SAM" id="MobiDB-lite"/>
    </source>
</evidence>
<dbReference type="GeneID" id="24112025"/>
<dbReference type="HOGENOM" id="CLU_2543559_0_0_1"/>
<evidence type="ECO:0000313" key="2">
    <source>
        <dbReference type="EMBL" id="GAC99159.1"/>
    </source>
</evidence>
<proteinExistence type="predicted"/>